<evidence type="ECO:0000313" key="8">
    <source>
        <dbReference type="Proteomes" id="UP000291078"/>
    </source>
</evidence>
<protein>
    <submittedName>
        <fullName evidence="7">Lyso-ornithine lipid acyltransferase</fullName>
    </submittedName>
</protein>
<proteinExistence type="predicted"/>
<dbReference type="PANTHER" id="PTHR10434:SF64">
    <property type="entry name" value="1-ACYL-SN-GLYCEROL-3-PHOSPHATE ACYLTRANSFERASE-RELATED"/>
    <property type="match status" value="1"/>
</dbReference>
<dbReference type="AlphaFoldDB" id="A0A4Q7S4F4"/>
<name>A0A4Q7S4F4_9BURK</name>
<dbReference type="GO" id="GO:0003841">
    <property type="term" value="F:1-acylglycerol-3-phosphate O-acyltransferase activity"/>
    <property type="evidence" value="ECO:0007669"/>
    <property type="project" value="TreeGrafter"/>
</dbReference>
<keyword evidence="2" id="KW-0444">Lipid biosynthesis</keyword>
<comment type="caution">
    <text evidence="7">The sequence shown here is derived from an EMBL/GenBank/DDBJ whole genome shotgun (WGS) entry which is preliminary data.</text>
</comment>
<keyword evidence="4" id="KW-0443">Lipid metabolism</keyword>
<keyword evidence="3 7" id="KW-0808">Transferase</keyword>
<dbReference type="SMART" id="SM00563">
    <property type="entry name" value="PlsC"/>
    <property type="match status" value="1"/>
</dbReference>
<evidence type="ECO:0000256" key="4">
    <source>
        <dbReference type="ARBA" id="ARBA00023098"/>
    </source>
</evidence>
<accession>A0A4Q7S4F4</accession>
<dbReference type="EMBL" id="SGXM01000001">
    <property type="protein sequence ID" value="RZT41331.1"/>
    <property type="molecule type" value="Genomic_DNA"/>
</dbReference>
<dbReference type="PANTHER" id="PTHR10434">
    <property type="entry name" value="1-ACYL-SN-GLYCEROL-3-PHOSPHATE ACYLTRANSFERASE"/>
    <property type="match status" value="1"/>
</dbReference>
<evidence type="ECO:0000313" key="7">
    <source>
        <dbReference type="EMBL" id="RZT41331.1"/>
    </source>
</evidence>
<dbReference type="CDD" id="cd07989">
    <property type="entry name" value="LPLAT_AGPAT-like"/>
    <property type="match status" value="1"/>
</dbReference>
<dbReference type="SUPFAM" id="SSF69593">
    <property type="entry name" value="Glycerol-3-phosphate (1)-acyltransferase"/>
    <property type="match status" value="1"/>
</dbReference>
<evidence type="ECO:0000256" key="3">
    <source>
        <dbReference type="ARBA" id="ARBA00022679"/>
    </source>
</evidence>
<dbReference type="Proteomes" id="UP000291078">
    <property type="component" value="Unassembled WGS sequence"/>
</dbReference>
<comment type="pathway">
    <text evidence="1">Lipid metabolism.</text>
</comment>
<keyword evidence="8" id="KW-1185">Reference proteome</keyword>
<feature type="domain" description="Phospholipid/glycerol acyltransferase" evidence="6">
    <location>
        <begin position="66"/>
        <end position="178"/>
    </location>
</feature>
<dbReference type="OrthoDB" id="9806880at2"/>
<evidence type="ECO:0000256" key="5">
    <source>
        <dbReference type="ARBA" id="ARBA00023315"/>
    </source>
</evidence>
<evidence type="ECO:0000256" key="2">
    <source>
        <dbReference type="ARBA" id="ARBA00022516"/>
    </source>
</evidence>
<keyword evidence="5 7" id="KW-0012">Acyltransferase</keyword>
<gene>
    <name evidence="7" type="ORF">EV147_0318</name>
</gene>
<reference evidence="7 8" key="1">
    <citation type="journal article" date="2015" name="Stand. Genomic Sci.">
        <title>Genomic Encyclopedia of Bacterial and Archaeal Type Strains, Phase III: the genomes of soil and plant-associated and newly described type strains.</title>
        <authorList>
            <person name="Whitman W.B."/>
            <person name="Woyke T."/>
            <person name="Klenk H.P."/>
            <person name="Zhou Y."/>
            <person name="Lilburn T.G."/>
            <person name="Beck B.J."/>
            <person name="De Vos P."/>
            <person name="Vandamme P."/>
            <person name="Eisen J.A."/>
            <person name="Garrity G."/>
            <person name="Hugenholtz P."/>
            <person name="Kyrpides N.C."/>
        </authorList>
    </citation>
    <scope>NUCLEOTIDE SEQUENCE [LARGE SCALE GENOMIC DNA]</scope>
    <source>
        <strain evidence="7 8">ASC-9842</strain>
    </source>
</reference>
<sequence length="271" mass="29505">MIWLRKLRLGFHLLRGMLVCATVFPWASAHLRERLIRAWSRRLLAICGITVDVQGLPPGGAAPRGAMLVSNHISWLDIYVIHSWQPVRFVAKSEIRSWPVVGWLCDKTGTIFIERGRKRDAHRVLHHITEVMQQGDLVCVFPEGTTTDGSQVLPFHANLMQAPVSGGLPVQPVGLSYVDAATGKPTLAPAYIGDISLVECLDAILKSPPIRVRLTLGPQLMPQSASRRELAEAAREVVVHLSAGAPEAAREAAATFARSPLDDGLPTAAMS</sequence>
<evidence type="ECO:0000259" key="6">
    <source>
        <dbReference type="SMART" id="SM00563"/>
    </source>
</evidence>
<dbReference type="InterPro" id="IPR002123">
    <property type="entry name" value="Plipid/glycerol_acylTrfase"/>
</dbReference>
<evidence type="ECO:0000256" key="1">
    <source>
        <dbReference type="ARBA" id="ARBA00005189"/>
    </source>
</evidence>
<organism evidence="7 8">
    <name type="scientific">Cupriavidus agavae</name>
    <dbReference type="NCBI Taxonomy" id="1001822"/>
    <lineage>
        <taxon>Bacteria</taxon>
        <taxon>Pseudomonadati</taxon>
        <taxon>Pseudomonadota</taxon>
        <taxon>Betaproteobacteria</taxon>
        <taxon>Burkholderiales</taxon>
        <taxon>Burkholderiaceae</taxon>
        <taxon>Cupriavidus</taxon>
    </lineage>
</organism>
<dbReference type="Pfam" id="PF01553">
    <property type="entry name" value="Acyltransferase"/>
    <property type="match status" value="1"/>
</dbReference>
<dbReference type="RefSeq" id="WP_130389382.1">
    <property type="nucleotide sequence ID" value="NZ_SGXM01000001.1"/>
</dbReference>
<dbReference type="GO" id="GO:0006654">
    <property type="term" value="P:phosphatidic acid biosynthetic process"/>
    <property type="evidence" value="ECO:0007669"/>
    <property type="project" value="TreeGrafter"/>
</dbReference>